<evidence type="ECO:0000313" key="3">
    <source>
        <dbReference type="Proteomes" id="UP000249725"/>
    </source>
</evidence>
<sequence>MSPNQPSATPEARGPHPSGDLRLDGLVPPETRGIGRRQPSGHGAASRRALPAARERTVWVLSYSNVGNFGDRLGMHVLSHVLPPNARITRIYHRPWTLPEGEPDLLVLGIGNSLFRPLLTDDLLSLLDRVPAAVGIFGTQYRETIDSDRFGAVLDRLDTWWARYETDQQLYGQGRANVRHLGDWLIDAFPLATPHKDKRLVVGAEVQKELPLDRVIERIQSYTTVLSSRLHPLLCALTSARQVAYREQREMPNLDIASGKFGSMLRDVFGRTYPENTLFDVDPDAVAAYKARVRGNVAALREDLRRLLA</sequence>
<evidence type="ECO:0000313" key="2">
    <source>
        <dbReference type="EMBL" id="RAK52085.1"/>
    </source>
</evidence>
<dbReference type="Proteomes" id="UP000249725">
    <property type="component" value="Unassembled WGS sequence"/>
</dbReference>
<accession>A0A328ABW0</accession>
<name>A0A328ABW0_9CAUL</name>
<gene>
    <name evidence="2" type="ORF">DJ018_13095</name>
</gene>
<dbReference type="OrthoDB" id="9806525at2"/>
<comment type="caution">
    <text evidence="2">The sequence shown here is derived from an EMBL/GenBank/DDBJ whole genome shotgun (WGS) entry which is preliminary data.</text>
</comment>
<dbReference type="RefSeq" id="WP_111515409.1">
    <property type="nucleotide sequence ID" value="NZ_QFYR01000003.1"/>
</dbReference>
<dbReference type="AlphaFoldDB" id="A0A328ABW0"/>
<feature type="region of interest" description="Disordered" evidence="1">
    <location>
        <begin position="1"/>
        <end position="49"/>
    </location>
</feature>
<organism evidence="2 3">
    <name type="scientific">Phenylobacterium deserti</name>
    <dbReference type="NCBI Taxonomy" id="1914756"/>
    <lineage>
        <taxon>Bacteria</taxon>
        <taxon>Pseudomonadati</taxon>
        <taxon>Pseudomonadota</taxon>
        <taxon>Alphaproteobacteria</taxon>
        <taxon>Caulobacterales</taxon>
        <taxon>Caulobacteraceae</taxon>
        <taxon>Phenylobacterium</taxon>
    </lineage>
</organism>
<dbReference type="EMBL" id="QFYR01000003">
    <property type="protein sequence ID" value="RAK52085.1"/>
    <property type="molecule type" value="Genomic_DNA"/>
</dbReference>
<evidence type="ECO:0000256" key="1">
    <source>
        <dbReference type="SAM" id="MobiDB-lite"/>
    </source>
</evidence>
<protein>
    <recommendedName>
        <fullName evidence="4">Polysaccharide pyruvyl transferase domain-containing protein</fullName>
    </recommendedName>
</protein>
<proteinExistence type="predicted"/>
<keyword evidence="3" id="KW-1185">Reference proteome</keyword>
<reference evidence="3" key="1">
    <citation type="submission" date="2018-05" db="EMBL/GenBank/DDBJ databases">
        <authorList>
            <person name="Li X."/>
        </authorList>
    </citation>
    <scope>NUCLEOTIDE SEQUENCE [LARGE SCALE GENOMIC DNA]</scope>
    <source>
        <strain evidence="3">YIM 73061</strain>
    </source>
</reference>
<evidence type="ECO:0008006" key="4">
    <source>
        <dbReference type="Google" id="ProtNLM"/>
    </source>
</evidence>